<dbReference type="Pfam" id="PF01593">
    <property type="entry name" value="Amino_oxidase"/>
    <property type="match status" value="1"/>
</dbReference>
<evidence type="ECO:0000313" key="3">
    <source>
        <dbReference type="Proteomes" id="UP000013827"/>
    </source>
</evidence>
<dbReference type="InterPro" id="IPR002937">
    <property type="entry name" value="Amino_oxidase"/>
</dbReference>
<evidence type="ECO:0000259" key="1">
    <source>
        <dbReference type="Pfam" id="PF01593"/>
    </source>
</evidence>
<dbReference type="GeneID" id="17259057"/>
<dbReference type="Proteomes" id="UP000013827">
    <property type="component" value="Unassembled WGS sequence"/>
</dbReference>
<dbReference type="Gene3D" id="3.90.660.10">
    <property type="match status" value="1"/>
</dbReference>
<protein>
    <recommendedName>
        <fullName evidence="1">Amine oxidase domain-containing protein</fullName>
    </recommendedName>
</protein>
<dbReference type="PaxDb" id="2903-EOD12838"/>
<dbReference type="InterPro" id="IPR040174">
    <property type="entry name" value="RNLS"/>
</dbReference>
<organism evidence="2 3">
    <name type="scientific">Emiliania huxleyi (strain CCMP1516)</name>
    <dbReference type="NCBI Taxonomy" id="280463"/>
    <lineage>
        <taxon>Eukaryota</taxon>
        <taxon>Haptista</taxon>
        <taxon>Haptophyta</taxon>
        <taxon>Prymnesiophyceae</taxon>
        <taxon>Isochrysidales</taxon>
        <taxon>Noelaerhabdaceae</taxon>
        <taxon>Emiliania</taxon>
    </lineage>
</organism>
<name>A0A0D3INK3_EMIH1</name>
<reference evidence="3" key="1">
    <citation type="journal article" date="2013" name="Nature">
        <title>Pan genome of the phytoplankton Emiliania underpins its global distribution.</title>
        <authorList>
            <person name="Read B.A."/>
            <person name="Kegel J."/>
            <person name="Klute M.J."/>
            <person name="Kuo A."/>
            <person name="Lefebvre S.C."/>
            <person name="Maumus F."/>
            <person name="Mayer C."/>
            <person name="Miller J."/>
            <person name="Monier A."/>
            <person name="Salamov A."/>
            <person name="Young J."/>
            <person name="Aguilar M."/>
            <person name="Claverie J.M."/>
            <person name="Frickenhaus S."/>
            <person name="Gonzalez K."/>
            <person name="Herman E.K."/>
            <person name="Lin Y.C."/>
            <person name="Napier J."/>
            <person name="Ogata H."/>
            <person name="Sarno A.F."/>
            <person name="Shmutz J."/>
            <person name="Schroeder D."/>
            <person name="de Vargas C."/>
            <person name="Verret F."/>
            <person name="von Dassow P."/>
            <person name="Valentin K."/>
            <person name="Van de Peer Y."/>
            <person name="Wheeler G."/>
            <person name="Dacks J.B."/>
            <person name="Delwiche C.F."/>
            <person name="Dyhrman S.T."/>
            <person name="Glockner G."/>
            <person name="John U."/>
            <person name="Richards T."/>
            <person name="Worden A.Z."/>
            <person name="Zhang X."/>
            <person name="Grigoriev I.V."/>
            <person name="Allen A.E."/>
            <person name="Bidle K."/>
            <person name="Borodovsky M."/>
            <person name="Bowler C."/>
            <person name="Brownlee C."/>
            <person name="Cock J.M."/>
            <person name="Elias M."/>
            <person name="Gladyshev V.N."/>
            <person name="Groth M."/>
            <person name="Guda C."/>
            <person name="Hadaegh A."/>
            <person name="Iglesias-Rodriguez M.D."/>
            <person name="Jenkins J."/>
            <person name="Jones B.M."/>
            <person name="Lawson T."/>
            <person name="Leese F."/>
            <person name="Lindquist E."/>
            <person name="Lobanov A."/>
            <person name="Lomsadze A."/>
            <person name="Malik S.B."/>
            <person name="Marsh M.E."/>
            <person name="Mackinder L."/>
            <person name="Mock T."/>
            <person name="Mueller-Roeber B."/>
            <person name="Pagarete A."/>
            <person name="Parker M."/>
            <person name="Probert I."/>
            <person name="Quesneville H."/>
            <person name="Raines C."/>
            <person name="Rensing S.A."/>
            <person name="Riano-Pachon D.M."/>
            <person name="Richier S."/>
            <person name="Rokitta S."/>
            <person name="Shiraiwa Y."/>
            <person name="Soanes D.M."/>
            <person name="van der Giezen M."/>
            <person name="Wahlund T.M."/>
            <person name="Williams B."/>
            <person name="Wilson W."/>
            <person name="Wolfe G."/>
            <person name="Wurch L.L."/>
        </authorList>
    </citation>
    <scope>NUCLEOTIDE SEQUENCE</scope>
</reference>
<dbReference type="OMA" id="ICGGDAF"/>
<evidence type="ECO:0000313" key="2">
    <source>
        <dbReference type="EnsemblProtists" id="EOD12838"/>
    </source>
</evidence>
<dbReference type="Gene3D" id="3.50.50.60">
    <property type="entry name" value="FAD/NAD(P)-binding domain"/>
    <property type="match status" value="1"/>
</dbReference>
<keyword evidence="3" id="KW-1185">Reference proteome</keyword>
<dbReference type="PANTHER" id="PTHR23357">
    <property type="entry name" value="RENALASE"/>
    <property type="match status" value="1"/>
</dbReference>
<dbReference type="GO" id="GO:0005576">
    <property type="term" value="C:extracellular region"/>
    <property type="evidence" value="ECO:0007669"/>
    <property type="project" value="TreeGrafter"/>
</dbReference>
<dbReference type="HOGENOM" id="CLU_036034_1_0_1"/>
<dbReference type="SUPFAM" id="SSF51905">
    <property type="entry name" value="FAD/NAD(P)-binding domain"/>
    <property type="match status" value="1"/>
</dbReference>
<reference evidence="2" key="2">
    <citation type="submission" date="2024-10" db="UniProtKB">
        <authorList>
            <consortium name="EnsemblProtists"/>
        </authorList>
    </citation>
    <scope>IDENTIFICATION</scope>
</reference>
<feature type="domain" description="Amine oxidase" evidence="1">
    <location>
        <begin position="262"/>
        <end position="377"/>
    </location>
</feature>
<dbReference type="eggNOG" id="ENOG502QUZR">
    <property type="taxonomic scope" value="Eukaryota"/>
</dbReference>
<dbReference type="AlphaFoldDB" id="A0A0D3INK3"/>
<dbReference type="PANTHER" id="PTHR23357:SF1">
    <property type="entry name" value="RENALASE"/>
    <property type="match status" value="1"/>
</dbReference>
<dbReference type="EnsemblProtists" id="EOD12838">
    <property type="protein sequence ID" value="EOD12838"/>
    <property type="gene ID" value="EMIHUDRAFT_104009"/>
</dbReference>
<proteinExistence type="predicted"/>
<dbReference type="InterPro" id="IPR036188">
    <property type="entry name" value="FAD/NAD-bd_sf"/>
</dbReference>
<dbReference type="RefSeq" id="XP_005765267.1">
    <property type="nucleotide sequence ID" value="XM_005765210.1"/>
</dbReference>
<dbReference type="KEGG" id="ehx:EMIHUDRAFT_104009"/>
<dbReference type="GO" id="GO:0016651">
    <property type="term" value="F:oxidoreductase activity, acting on NAD(P)H"/>
    <property type="evidence" value="ECO:0007669"/>
    <property type="project" value="InterPro"/>
</dbReference>
<accession>A0A0D3INK3</accession>
<dbReference type="Pfam" id="PF13450">
    <property type="entry name" value="NAD_binding_8"/>
    <property type="match status" value="1"/>
</dbReference>
<sequence>MPTTTPVRVAIVGGGLTGAAVGRALRRALPAESVVVWEGLAQLGGRMMTERTTVLGGATGLADSGAQYVTVTDDADVAEAHKPLYDSLAAAGVLVPMRGRIEGGRAADGGGTNYVAPQGVASIVERVFSMSSLSPCCSRRATALRHVAARGEEARSRWELTSADGRCEQFDGVVVACPIPDMLALIDTGEGGAWLDGASGVGRADLTGVQYSSRYALTLFYPASAAAVFAAHIDWAARYVSKADDDAIVYLAHDSAKRGGEDGGAVSLVVHTSVPYGIRALKAAEPEESVLADLRARVGKLLPWLPEPESLVLRPWRVSQVRYPVALPGGAACLPLRPAAGGRAAPALVLAGDAFSPLGSRFDGCVQSGESAAAAVLAALVGT</sequence>